<proteinExistence type="predicted"/>
<accession>A0A9D1W0D1</accession>
<organism evidence="2 3">
    <name type="scientific">Candidatus Borkfalkia faecavium</name>
    <dbReference type="NCBI Taxonomy" id="2838508"/>
    <lineage>
        <taxon>Bacteria</taxon>
        <taxon>Bacillati</taxon>
        <taxon>Bacillota</taxon>
        <taxon>Clostridia</taxon>
        <taxon>Christensenellales</taxon>
        <taxon>Christensenellaceae</taxon>
        <taxon>Candidatus Borkfalkia</taxon>
    </lineage>
</organism>
<evidence type="ECO:0000256" key="1">
    <source>
        <dbReference type="SAM" id="Phobius"/>
    </source>
</evidence>
<dbReference type="AlphaFoldDB" id="A0A9D1W0D1"/>
<keyword evidence="1" id="KW-0812">Transmembrane</keyword>
<evidence type="ECO:0000313" key="3">
    <source>
        <dbReference type="Proteomes" id="UP000886847"/>
    </source>
</evidence>
<dbReference type="EMBL" id="DXEW01000012">
    <property type="protein sequence ID" value="HIX50146.1"/>
    <property type="molecule type" value="Genomic_DNA"/>
</dbReference>
<gene>
    <name evidence="2" type="ORF">H9851_02580</name>
</gene>
<evidence type="ECO:0000313" key="2">
    <source>
        <dbReference type="EMBL" id="HIX50146.1"/>
    </source>
</evidence>
<protein>
    <submittedName>
        <fullName evidence="2">Uncharacterized protein</fullName>
    </submittedName>
</protein>
<keyword evidence="1" id="KW-1133">Transmembrane helix</keyword>
<reference evidence="2" key="2">
    <citation type="submission" date="2021-04" db="EMBL/GenBank/DDBJ databases">
        <authorList>
            <person name="Gilroy R."/>
        </authorList>
    </citation>
    <scope>NUCLEOTIDE SEQUENCE</scope>
    <source>
        <strain evidence="2">2189</strain>
    </source>
</reference>
<keyword evidence="1" id="KW-0472">Membrane</keyword>
<name>A0A9D1W0D1_9FIRM</name>
<dbReference type="Proteomes" id="UP000886847">
    <property type="component" value="Unassembled WGS sequence"/>
</dbReference>
<feature type="transmembrane region" description="Helical" evidence="1">
    <location>
        <begin position="57"/>
        <end position="80"/>
    </location>
</feature>
<comment type="caution">
    <text evidence="2">The sequence shown here is derived from an EMBL/GenBank/DDBJ whole genome shotgun (WGS) entry which is preliminary data.</text>
</comment>
<sequence length="244" mass="26662">MGKFERKVKRSLQAERQPFADWFAENAAQFGGFSAADGADVAVGAGGLAAGRRKRTLWLTAAAFLLGALCTLLCFLPWMLGSRRPAINPGVLYLNMRLDEAQQQALVDENACLKSVSITSGTELVRQNDSVVVSAIVEGVIEAEGESYYVTVEIEYDTSYDEMTKFSYNSLSQYASVNGYSVLYDGLGTDSGGMVWYKMRTERAGQRLYWQIRSRSERLEPLIAAVCGEAGASAVQAAPSQRAY</sequence>
<reference evidence="2" key="1">
    <citation type="journal article" date="2021" name="PeerJ">
        <title>Extensive microbial diversity within the chicken gut microbiome revealed by metagenomics and culture.</title>
        <authorList>
            <person name="Gilroy R."/>
            <person name="Ravi A."/>
            <person name="Getino M."/>
            <person name="Pursley I."/>
            <person name="Horton D.L."/>
            <person name="Alikhan N.F."/>
            <person name="Baker D."/>
            <person name="Gharbi K."/>
            <person name="Hall N."/>
            <person name="Watson M."/>
            <person name="Adriaenssens E.M."/>
            <person name="Foster-Nyarko E."/>
            <person name="Jarju S."/>
            <person name="Secka A."/>
            <person name="Antonio M."/>
            <person name="Oren A."/>
            <person name="Chaudhuri R.R."/>
            <person name="La Ragione R."/>
            <person name="Hildebrand F."/>
            <person name="Pallen M.J."/>
        </authorList>
    </citation>
    <scope>NUCLEOTIDE SEQUENCE</scope>
    <source>
        <strain evidence="2">2189</strain>
    </source>
</reference>